<evidence type="ECO:0000256" key="2">
    <source>
        <dbReference type="ARBA" id="ARBA00023295"/>
    </source>
</evidence>
<comment type="caution">
    <text evidence="5">The sequence shown here is derived from an EMBL/GenBank/DDBJ whole genome shotgun (WGS) entry which is preliminary data.</text>
</comment>
<dbReference type="SUPFAM" id="SSF51445">
    <property type="entry name" value="(Trans)glycosidases"/>
    <property type="match status" value="1"/>
</dbReference>
<feature type="region of interest" description="Disordered" evidence="3">
    <location>
        <begin position="1280"/>
        <end position="1316"/>
    </location>
</feature>
<protein>
    <recommendedName>
        <fullName evidence="4">Glycosyl hydrolase family 13 catalytic domain-containing protein</fullName>
    </recommendedName>
</protein>
<dbReference type="Gene3D" id="2.60.40.1190">
    <property type="match status" value="2"/>
</dbReference>
<dbReference type="SUPFAM" id="SSF49344">
    <property type="entry name" value="CBD9-like"/>
    <property type="match status" value="2"/>
</dbReference>
<dbReference type="PANTHER" id="PTHR10357:SF210">
    <property type="entry name" value="MALTODEXTRIN GLUCOSIDASE"/>
    <property type="match status" value="1"/>
</dbReference>
<evidence type="ECO:0000313" key="6">
    <source>
        <dbReference type="Proteomes" id="UP000766904"/>
    </source>
</evidence>
<dbReference type="RefSeq" id="WP_148856746.1">
    <property type="nucleotide sequence ID" value="NZ_PHNJ01000002.1"/>
</dbReference>
<keyword evidence="2" id="KW-0326">Glycosidase</keyword>
<dbReference type="SMART" id="SM00642">
    <property type="entry name" value="Aamy"/>
    <property type="match status" value="1"/>
</dbReference>
<feature type="region of interest" description="Disordered" evidence="3">
    <location>
        <begin position="663"/>
        <end position="682"/>
    </location>
</feature>
<keyword evidence="1" id="KW-0378">Hydrolase</keyword>
<dbReference type="InterPro" id="IPR019248">
    <property type="entry name" value="Glucodextran_C"/>
</dbReference>
<feature type="region of interest" description="Disordered" evidence="3">
    <location>
        <begin position="117"/>
        <end position="140"/>
    </location>
</feature>
<accession>A0A8J8Q3A0</accession>
<dbReference type="InterPro" id="IPR006311">
    <property type="entry name" value="TAT_signal"/>
</dbReference>
<dbReference type="Pfam" id="PF00128">
    <property type="entry name" value="Alpha-amylase"/>
    <property type="match status" value="1"/>
</dbReference>
<evidence type="ECO:0000256" key="1">
    <source>
        <dbReference type="ARBA" id="ARBA00022801"/>
    </source>
</evidence>
<dbReference type="OrthoDB" id="18576at2157"/>
<name>A0A8J8Q3A0_9EURY</name>
<organism evidence="5 6">
    <name type="scientific">Natronococcus pandeyae</name>
    <dbReference type="NCBI Taxonomy" id="2055836"/>
    <lineage>
        <taxon>Archaea</taxon>
        <taxon>Methanobacteriati</taxon>
        <taxon>Methanobacteriota</taxon>
        <taxon>Stenosarchaea group</taxon>
        <taxon>Halobacteria</taxon>
        <taxon>Halobacteriales</taxon>
        <taxon>Natrialbaceae</taxon>
        <taxon>Natronococcus</taxon>
    </lineage>
</organism>
<dbReference type="GO" id="GO:0016798">
    <property type="term" value="F:hydrolase activity, acting on glycosyl bonds"/>
    <property type="evidence" value="ECO:0007669"/>
    <property type="project" value="UniProtKB-KW"/>
</dbReference>
<sequence>MSSGGNGFPRRTVLGGLGGLAGLGLLSAAGTQPALGSAAALARDGYTPTVERSRHPGHPRVVSVGEKLTNPVFIGEVDGHTQGVYGDRDNLAPGASPSLESDNYDAADFEWSIAERPADSDAELTFASPSEENEEDRYDEGRDNVAEFEADVSGTYVLELEDDAGEVHELTIHAFPEGDGPKPQVELEGDYDADDEQFVLESNPEPAPDSSATEGDLEVVFLADDRDALSTDEIDVDGTAATIDATALEGESARVHAAAWDGDAYSVLDTVELRPDGSVDLPNRPPEWANDAVIYQIFTRSWAGERFATDFDALIRGDEDLGAAGLDYLADLGIDAIWLTPVVPSVSSKMQNEGFIVGGGPHGYDTIDYFNVAPDLAPDGKEPLEAYREFVAACHERDIKVVFDTVINHAGRFNGLFQDTIAEKEGDLEDTWWDFPRVAEWDEESPHFDWFDRVEEDRIAENHGYFDDGTVLEPSPRPTGFWDLMVMPNWNYENLAVREYMLAFAEFWTGEVGVDGLRCDIAWGVPHSFWKEVREVVHEHNSEVLLFDESIPNDSAFAENEFDMHYDKEAFTDTALAIGQGYGDASGFLDAVEGRANDGFPDKALFYNCIENHDEERVLDAALDAYDDEAYASKLQRACWAATVTLPGVPAIYYGQEREISKYGTQRHRGEDDPRDDGDVQPDDMRRAFMNWGDEFDDAHLEFYEDLIAFYHEHEVLQNEAALRKDWYDAGGEHVLVFGRDASDLEGVDGPERVLVVINYEDEPVAVDLRESVDSHDLFTGEEIDVDQDDETVTVEVDTVAVLETEEFDPVAEPIARWFDETGDDHGPGWYEYPTADDFADGAFDLHSFEVRDTGDSYEFALEVGELENVWNLSGGFSVQFPQIYIHDPGAPDEQGRTEPNRDGVGVTFEQPYHHEIMGTGEWGGWIDPADGGEGTAIDVSADPGENEIVFDVPATAFEAAFEDLEFAPLLLGFDGEGSGGVRPVTSDGGEWTFEDTEFDEEADGTRHNVIDAVTSGEEDNAEALVYDEDERATVPFVDVAEGERGIVAPGERAVRVEIGSGTDHGPGTYEYPLVDEIPDGAFDAEAVDLYESDDSYTFVYRMAEELTNPWDGDGGFSLQHLQVYVRDPDGGTGSTEARPGVNATFEDGYHYWLAGTMDWATLEAADGTDLGDLHVETLGDRAIAMRFSKSAIEGDLTEMKFAPLVLGFDGWGEGGVRGVVEGEPAEWQFGGAENENAPAVIDMATPTGVSREEALAYSAEERAEIPFRPVVATVREAIVGRDDPPSPDHLEEAREYRDSGDPVPGTGGATVDQEAYREIARDVRGHGGRDGADDD</sequence>
<dbReference type="Pfam" id="PF09985">
    <property type="entry name" value="Glucodextran_C"/>
    <property type="match status" value="2"/>
</dbReference>
<dbReference type="InterPro" id="IPR017853">
    <property type="entry name" value="GH"/>
</dbReference>
<dbReference type="Gene3D" id="3.20.20.80">
    <property type="entry name" value="Glycosidases"/>
    <property type="match status" value="1"/>
</dbReference>
<evidence type="ECO:0000259" key="4">
    <source>
        <dbReference type="SMART" id="SM00642"/>
    </source>
</evidence>
<dbReference type="GO" id="GO:0005975">
    <property type="term" value="P:carbohydrate metabolic process"/>
    <property type="evidence" value="ECO:0007669"/>
    <property type="project" value="InterPro"/>
</dbReference>
<proteinExistence type="predicted"/>
<dbReference type="PROSITE" id="PS51318">
    <property type="entry name" value="TAT"/>
    <property type="match status" value="1"/>
</dbReference>
<evidence type="ECO:0000256" key="3">
    <source>
        <dbReference type="SAM" id="MobiDB-lite"/>
    </source>
</evidence>
<dbReference type="Proteomes" id="UP000766904">
    <property type="component" value="Unassembled WGS sequence"/>
</dbReference>
<keyword evidence="6" id="KW-1185">Reference proteome</keyword>
<dbReference type="EMBL" id="PHNJ01000002">
    <property type="protein sequence ID" value="TYL39611.1"/>
    <property type="molecule type" value="Genomic_DNA"/>
</dbReference>
<feature type="compositionally biased region" description="Acidic residues" evidence="3">
    <location>
        <begin position="673"/>
        <end position="682"/>
    </location>
</feature>
<evidence type="ECO:0000313" key="5">
    <source>
        <dbReference type="EMBL" id="TYL39611.1"/>
    </source>
</evidence>
<reference evidence="5" key="1">
    <citation type="submission" date="2017-11" db="EMBL/GenBank/DDBJ databases">
        <authorList>
            <person name="Kajale S.C."/>
            <person name="Sharma A."/>
        </authorList>
    </citation>
    <scope>NUCLEOTIDE SEQUENCE</scope>
    <source>
        <strain evidence="5">LS1_42</strain>
    </source>
</reference>
<dbReference type="PANTHER" id="PTHR10357">
    <property type="entry name" value="ALPHA-AMYLASE FAMILY MEMBER"/>
    <property type="match status" value="1"/>
</dbReference>
<gene>
    <name evidence="5" type="ORF">CV102_04795</name>
</gene>
<feature type="domain" description="Glycosyl hydrolase family 13 catalytic" evidence="4">
    <location>
        <begin position="296"/>
        <end position="697"/>
    </location>
</feature>
<dbReference type="InterPro" id="IPR006047">
    <property type="entry name" value="GH13_cat_dom"/>
</dbReference>
<feature type="compositionally biased region" description="Basic and acidic residues" evidence="3">
    <location>
        <begin position="1280"/>
        <end position="1301"/>
    </location>
</feature>